<evidence type="ECO:0000259" key="2">
    <source>
        <dbReference type="PROSITE" id="PS51194"/>
    </source>
</evidence>
<dbReference type="EMBL" id="JTDE01003046">
    <property type="protein sequence ID" value="KAF7256524.1"/>
    <property type="molecule type" value="Genomic_DNA"/>
</dbReference>
<name>A0A8S9YP78_9TREM</name>
<dbReference type="GO" id="GO:0017025">
    <property type="term" value="F:TBP-class protein binding"/>
    <property type="evidence" value="ECO:0007669"/>
    <property type="project" value="InterPro"/>
</dbReference>
<evidence type="ECO:0000313" key="3">
    <source>
        <dbReference type="EMBL" id="KAF7256524.1"/>
    </source>
</evidence>
<dbReference type="InterPro" id="IPR049730">
    <property type="entry name" value="SNF2/RAD54-like_C"/>
</dbReference>
<gene>
    <name evidence="3" type="ORF">EG68_11083</name>
</gene>
<dbReference type="InterPro" id="IPR044972">
    <property type="entry name" value="Mot1"/>
</dbReference>
<protein>
    <recommendedName>
        <fullName evidence="2">Helicase C-terminal domain-containing protein</fullName>
    </recommendedName>
</protein>
<dbReference type="CDD" id="cd18793">
    <property type="entry name" value="SF2_C_SNF"/>
    <property type="match status" value="1"/>
</dbReference>
<dbReference type="InterPro" id="IPR038718">
    <property type="entry name" value="SNF2-like_sf"/>
</dbReference>
<dbReference type="GO" id="GO:0016887">
    <property type="term" value="F:ATP hydrolysis activity"/>
    <property type="evidence" value="ECO:0007669"/>
    <property type="project" value="InterPro"/>
</dbReference>
<dbReference type="AlphaFoldDB" id="A0A8S9YP78"/>
<dbReference type="GO" id="GO:0005524">
    <property type="term" value="F:ATP binding"/>
    <property type="evidence" value="ECO:0007669"/>
    <property type="project" value="InterPro"/>
</dbReference>
<dbReference type="SMART" id="SM00490">
    <property type="entry name" value="HELICc"/>
    <property type="match status" value="1"/>
</dbReference>
<feature type="domain" description="Helicase C-terminal" evidence="2">
    <location>
        <begin position="217"/>
        <end position="365"/>
    </location>
</feature>
<evidence type="ECO:0000256" key="1">
    <source>
        <dbReference type="ARBA" id="ARBA00022801"/>
    </source>
</evidence>
<dbReference type="Pfam" id="PF00176">
    <property type="entry name" value="SNF2-rel_dom"/>
    <property type="match status" value="1"/>
</dbReference>
<dbReference type="InterPro" id="IPR001650">
    <property type="entry name" value="Helicase_C-like"/>
</dbReference>
<evidence type="ECO:0000313" key="4">
    <source>
        <dbReference type="Proteomes" id="UP000822476"/>
    </source>
</evidence>
<accession>A0A8S9YP78</accession>
<dbReference type="SUPFAM" id="SSF52540">
    <property type="entry name" value="P-loop containing nucleoside triphosphate hydrolases"/>
    <property type="match status" value="1"/>
</dbReference>
<dbReference type="InterPro" id="IPR000330">
    <property type="entry name" value="SNF2_N"/>
</dbReference>
<dbReference type="Pfam" id="PF00271">
    <property type="entry name" value="Helicase_C"/>
    <property type="match status" value="1"/>
</dbReference>
<dbReference type="Proteomes" id="UP000822476">
    <property type="component" value="Unassembled WGS sequence"/>
</dbReference>
<organism evidence="3 4">
    <name type="scientific">Paragonimus skrjabini miyazakii</name>
    <dbReference type="NCBI Taxonomy" id="59628"/>
    <lineage>
        <taxon>Eukaryota</taxon>
        <taxon>Metazoa</taxon>
        <taxon>Spiralia</taxon>
        <taxon>Lophotrochozoa</taxon>
        <taxon>Platyhelminthes</taxon>
        <taxon>Trematoda</taxon>
        <taxon>Digenea</taxon>
        <taxon>Plagiorchiida</taxon>
        <taxon>Troglotremata</taxon>
        <taxon>Troglotrematidae</taxon>
        <taxon>Paragonimus</taxon>
    </lineage>
</organism>
<dbReference type="OrthoDB" id="10252227at2759"/>
<dbReference type="Gene3D" id="3.40.50.300">
    <property type="entry name" value="P-loop containing nucleotide triphosphate hydrolases"/>
    <property type="match status" value="2"/>
</dbReference>
<dbReference type="PANTHER" id="PTHR36498">
    <property type="entry name" value="TATA-BINDING PROTEIN-ASSOCIATED FACTOR 172"/>
    <property type="match status" value="1"/>
</dbReference>
<dbReference type="GO" id="GO:0003677">
    <property type="term" value="F:DNA binding"/>
    <property type="evidence" value="ECO:0007669"/>
    <property type="project" value="InterPro"/>
</dbReference>
<keyword evidence="1" id="KW-0378">Hydrolase</keyword>
<keyword evidence="4" id="KW-1185">Reference proteome</keyword>
<proteinExistence type="predicted"/>
<comment type="caution">
    <text evidence="3">The sequence shown here is derived from an EMBL/GenBank/DDBJ whole genome shotgun (WGS) entry which is preliminary data.</text>
</comment>
<reference evidence="3" key="1">
    <citation type="submission" date="2019-07" db="EMBL/GenBank/DDBJ databases">
        <title>Annotation for the trematode Paragonimus miyazaki's.</title>
        <authorList>
            <person name="Choi Y.-J."/>
        </authorList>
    </citation>
    <scope>NUCLEOTIDE SEQUENCE</scope>
    <source>
        <strain evidence="3">Japan</strain>
    </source>
</reference>
<dbReference type="PROSITE" id="PS51194">
    <property type="entry name" value="HELICASE_CTER"/>
    <property type="match status" value="1"/>
</dbReference>
<sequence>MPDFLGTESEFAGKFARPVAASRDPKASKSEQRAGHKALENLHRLVLPFMLRRLKEDVVADLPPKIVQDFACELTSIQMQLYEAFTKSAEGQRLLTAIETENNHSSANRTASNSLNLPVTYGASFGGKRYGFQALRYLQAVCNHPCLALKPTHPLFADMKHVVQSEFGPNVSLDSVHLSGKLLSLCRLLTDCGFGTPNFTAATSTSVMSAGNSNEIIGDQSLMSQHRALIFFQTREMLQLTANVLRLHFPWLTYTRLDGSVPVNERHARVTRFNQDPSIDLMLLTTVVGGLGLNLTGADTVIFVEHDWNPCKDLQAMDRVHRIGQRRVVSVYRLITQDSIEEQIMNLQAFKLHLANTVISTDNRSLSDMDTEHLFDRLTTSVTPPTRRSVPNSINVDDLEVCYEKEYNLDEFILKLNQCSQ</sequence>
<dbReference type="InterPro" id="IPR027417">
    <property type="entry name" value="P-loop_NTPase"/>
</dbReference>
<dbReference type="Gene3D" id="3.40.50.10810">
    <property type="entry name" value="Tandem AAA-ATPase domain"/>
    <property type="match status" value="1"/>
</dbReference>
<dbReference type="PANTHER" id="PTHR36498:SF1">
    <property type="entry name" value="TATA-BINDING PROTEIN-ASSOCIATED FACTOR 172"/>
    <property type="match status" value="1"/>
</dbReference>